<accession>A0AAJ7S9F7</accession>
<dbReference type="Proteomes" id="UP000694925">
    <property type="component" value="Unplaced"/>
</dbReference>
<evidence type="ECO:0000313" key="1">
    <source>
        <dbReference type="Proteomes" id="UP000694925"/>
    </source>
</evidence>
<name>A0AAJ7S9F7_9HYME</name>
<keyword evidence="1" id="KW-1185">Reference proteome</keyword>
<reference evidence="2" key="1">
    <citation type="submission" date="2025-08" db="UniProtKB">
        <authorList>
            <consortium name="RefSeq"/>
        </authorList>
    </citation>
    <scope>IDENTIFICATION</scope>
    <source>
        <tissue evidence="2">Whole body</tissue>
    </source>
</reference>
<sequence length="112" mass="12905">MAAVSLLKFRKKFVKFMSEKLCQNCEILRVNGMKIIAIARSTMGTFAKKVVMIRGQNCYCCEVSCVLRGSPAKWVRSHRTVSYLLHILIVFIDYLRKYGTTTHRLNPAFIIK</sequence>
<dbReference type="GeneID" id="113464902"/>
<dbReference type="RefSeq" id="XP_026673323.1">
    <property type="nucleotide sequence ID" value="XM_026817522.1"/>
</dbReference>
<proteinExistence type="predicted"/>
<protein>
    <submittedName>
        <fullName evidence="2">Uncharacterized protein LOC113464902</fullName>
    </submittedName>
</protein>
<dbReference type="AlphaFoldDB" id="A0AAJ7S9F7"/>
<evidence type="ECO:0000313" key="2">
    <source>
        <dbReference type="RefSeq" id="XP_026673323.1"/>
    </source>
</evidence>
<organism evidence="1 2">
    <name type="scientific">Ceratina calcarata</name>
    <dbReference type="NCBI Taxonomy" id="156304"/>
    <lineage>
        <taxon>Eukaryota</taxon>
        <taxon>Metazoa</taxon>
        <taxon>Ecdysozoa</taxon>
        <taxon>Arthropoda</taxon>
        <taxon>Hexapoda</taxon>
        <taxon>Insecta</taxon>
        <taxon>Pterygota</taxon>
        <taxon>Neoptera</taxon>
        <taxon>Endopterygota</taxon>
        <taxon>Hymenoptera</taxon>
        <taxon>Apocrita</taxon>
        <taxon>Aculeata</taxon>
        <taxon>Apoidea</taxon>
        <taxon>Anthophila</taxon>
        <taxon>Apidae</taxon>
        <taxon>Ceratina</taxon>
        <taxon>Zadontomerus</taxon>
    </lineage>
</organism>
<dbReference type="KEGG" id="ccal:113464902"/>
<gene>
    <name evidence="2" type="primary">LOC113464902</name>
</gene>